<reference evidence="2" key="3">
    <citation type="submission" date="2024-02" db="UniProtKB">
        <authorList>
            <consortium name="WormBaseParasite"/>
        </authorList>
    </citation>
    <scope>IDENTIFICATION</scope>
    <source>
        <strain evidence="2">pt0022</strain>
    </source>
</reference>
<organism evidence="1 2">
    <name type="scientific">Wuchereria bancrofti</name>
    <dbReference type="NCBI Taxonomy" id="6293"/>
    <lineage>
        <taxon>Eukaryota</taxon>
        <taxon>Metazoa</taxon>
        <taxon>Ecdysozoa</taxon>
        <taxon>Nematoda</taxon>
        <taxon>Chromadorea</taxon>
        <taxon>Rhabditida</taxon>
        <taxon>Spirurina</taxon>
        <taxon>Spiruromorpha</taxon>
        <taxon>Filarioidea</taxon>
        <taxon>Onchocercidae</taxon>
        <taxon>Wuchereria</taxon>
    </lineage>
</organism>
<proteinExistence type="predicted"/>
<sequence length="63" mass="7320">MEQTDGSGFAQSKDTLWLYANSRCEDSTRKEGDYLLRLMDFVFHCCSKFYGSARLCPLCLPQW</sequence>
<reference evidence="1" key="2">
    <citation type="journal article" date="2016" name="Mol. Ecol.">
        <title>Population genomics of the filarial nematode parasite Wuchereria bancrofti from mosquitoes.</title>
        <authorList>
            <person name="Small S.T."/>
            <person name="Reimer L.J."/>
            <person name="Tisch D.J."/>
            <person name="King C.L."/>
            <person name="Christensen B.M."/>
            <person name="Siba P.M."/>
            <person name="Kazura J.W."/>
            <person name="Serre D."/>
            <person name="Zimmerman P.A."/>
        </authorList>
    </citation>
    <scope>NUCLEOTIDE SEQUENCE</scope>
    <source>
        <strain evidence="1">pt0022</strain>
    </source>
</reference>
<protein>
    <submittedName>
        <fullName evidence="2">Uncharacterized protein</fullName>
    </submittedName>
</protein>
<accession>A0AAF5PJW7</accession>
<evidence type="ECO:0000313" key="1">
    <source>
        <dbReference type="Proteomes" id="UP000093561"/>
    </source>
</evidence>
<dbReference type="Proteomes" id="UP000093561">
    <property type="component" value="Unassembled WGS sequence"/>
</dbReference>
<dbReference type="WBParaSite" id="mrna-Wban_01754">
    <property type="protein sequence ID" value="mrna-Wban_01754"/>
    <property type="gene ID" value="Wban_01754"/>
</dbReference>
<evidence type="ECO:0000313" key="2">
    <source>
        <dbReference type="WBParaSite" id="mrna-Wban_01754"/>
    </source>
</evidence>
<dbReference type="AlphaFoldDB" id="A0AAF5PJW7"/>
<reference evidence="1" key="1">
    <citation type="submission" date="2015-03" db="EMBL/GenBank/DDBJ databases">
        <title>Wuchereria bancrofti Genome Sequencing Papua New Guinea Strain.</title>
        <authorList>
            <person name="Small S.T."/>
            <person name="Serre D."/>
            <person name="Zimmerman P.A."/>
        </authorList>
    </citation>
    <scope>NUCLEOTIDE SEQUENCE [LARGE SCALE GENOMIC DNA]</scope>
    <source>
        <strain evidence="1">pt0022</strain>
    </source>
</reference>
<name>A0AAF5PJW7_WUCBA</name>